<organism evidence="2 3">
    <name type="scientific">Venturia effusa</name>
    <dbReference type="NCBI Taxonomy" id="50376"/>
    <lineage>
        <taxon>Eukaryota</taxon>
        <taxon>Fungi</taxon>
        <taxon>Dikarya</taxon>
        <taxon>Ascomycota</taxon>
        <taxon>Pezizomycotina</taxon>
        <taxon>Dothideomycetes</taxon>
        <taxon>Pleosporomycetidae</taxon>
        <taxon>Venturiales</taxon>
        <taxon>Venturiaceae</taxon>
        <taxon>Venturia</taxon>
    </lineage>
</organism>
<dbReference type="EMBL" id="CP042198">
    <property type="protein sequence ID" value="QDS75989.1"/>
    <property type="molecule type" value="Genomic_DNA"/>
</dbReference>
<gene>
    <name evidence="2" type="ORF">FKW77_004355</name>
</gene>
<dbReference type="Proteomes" id="UP000316270">
    <property type="component" value="Chromosome 14"/>
</dbReference>
<dbReference type="STRING" id="50376.A0A517LK27"/>
<dbReference type="PANTHER" id="PTHR15615:SF118">
    <property type="entry name" value="CYCLIN, HYPOTHETICAL (EUROFUNG)"/>
    <property type="match status" value="1"/>
</dbReference>
<dbReference type="Gene3D" id="1.10.472.10">
    <property type="entry name" value="Cyclin-like"/>
    <property type="match status" value="1"/>
</dbReference>
<dbReference type="GO" id="GO:0005634">
    <property type="term" value="C:nucleus"/>
    <property type="evidence" value="ECO:0007669"/>
    <property type="project" value="TreeGrafter"/>
</dbReference>
<evidence type="ECO:0000313" key="3">
    <source>
        <dbReference type="Proteomes" id="UP000316270"/>
    </source>
</evidence>
<name>A0A517LK27_9PEZI</name>
<dbReference type="OrthoDB" id="244495at2759"/>
<dbReference type="InterPro" id="IPR013922">
    <property type="entry name" value="Cyclin_PHO80-like"/>
</dbReference>
<dbReference type="AlphaFoldDB" id="A0A517LK27"/>
<dbReference type="GO" id="GO:0016538">
    <property type="term" value="F:cyclin-dependent protein serine/threonine kinase regulator activity"/>
    <property type="evidence" value="ECO:0007669"/>
    <property type="project" value="TreeGrafter"/>
</dbReference>
<proteinExistence type="predicted"/>
<sequence>MNGHISRQLPTLQYIQHEPKLEETNYPIRTQAPSINHSASSHSRSSAPSHSIPEQNVMATMQRSPPSTLSTLVLPVPTENKKSPQVTMALKLPSTIRAPQANLSQLAAEVTCLFWFESGRTLTQIEHSSAQSLSHPPICADSVPIDRFRQWVANLLSTTQVTPNVIILALYFIWKLKSFNPTVKGRPGSEFRLLTVALMLGNKFLDDNTYTNKTWAEVSGISVKEVHIMEVEFLSNMRYSLFTTESEWRRWHERLGIFGSFIDRVVRSPRPAPLNLGTMQVPAALPSPPGSNGSPISHAHSYSPNGGHRTNTPILLPQINSTAVSPIGPLPELDPRFGSRKRSYDENGQEPPPKRHAPAYALPHLGPNVSSHVPISQPQPNRVPLPSLMIPPVTHAQMPVQMAPQLPPPVGRSMALVYPPPPTQWSQQQVSTSTSITPVQAMTLPQHSAPAYDQSRQLSPYPGQSANSSPVSAVFTPTAQATNRLSPSYFLQQRSSPYRPVRNVQTLRAPPVSGSMWNAPMMVTHDQMQYHPLGRPMNERRVGHLPYMHHEAWPETNQFNHWPELPSLPQPIFR</sequence>
<dbReference type="GO" id="GO:0000307">
    <property type="term" value="C:cyclin-dependent protein kinase holoenzyme complex"/>
    <property type="evidence" value="ECO:0007669"/>
    <property type="project" value="TreeGrafter"/>
</dbReference>
<reference evidence="2 3" key="1">
    <citation type="submission" date="2019-07" db="EMBL/GenBank/DDBJ databases">
        <title>Finished genome of Venturia effusa.</title>
        <authorList>
            <person name="Young C.A."/>
            <person name="Cox M.P."/>
            <person name="Ganley A.R.D."/>
            <person name="David W.J."/>
        </authorList>
    </citation>
    <scope>NUCLEOTIDE SEQUENCE [LARGE SCALE GENOMIC DNA]</scope>
    <source>
        <strain evidence="3">albino</strain>
    </source>
</reference>
<dbReference type="Pfam" id="PF08613">
    <property type="entry name" value="Cyclin"/>
    <property type="match status" value="1"/>
</dbReference>
<keyword evidence="3" id="KW-1185">Reference proteome</keyword>
<feature type="compositionally biased region" description="Basic and acidic residues" evidence="1">
    <location>
        <begin position="333"/>
        <end position="345"/>
    </location>
</feature>
<evidence type="ECO:0000313" key="2">
    <source>
        <dbReference type="EMBL" id="QDS75989.1"/>
    </source>
</evidence>
<accession>A0A517LK27</accession>
<feature type="compositionally biased region" description="Polar residues" evidence="1">
    <location>
        <begin position="454"/>
        <end position="471"/>
    </location>
</feature>
<feature type="region of interest" description="Disordered" evidence="1">
    <location>
        <begin position="449"/>
        <end position="471"/>
    </location>
</feature>
<dbReference type="PANTHER" id="PTHR15615">
    <property type="match status" value="1"/>
</dbReference>
<evidence type="ECO:0000256" key="1">
    <source>
        <dbReference type="SAM" id="MobiDB-lite"/>
    </source>
</evidence>
<dbReference type="CDD" id="cd20557">
    <property type="entry name" value="CYCLIN_ScPCL1-like"/>
    <property type="match status" value="1"/>
</dbReference>
<feature type="compositionally biased region" description="Polar residues" evidence="1">
    <location>
        <begin position="300"/>
        <end position="313"/>
    </location>
</feature>
<dbReference type="GO" id="GO:0019901">
    <property type="term" value="F:protein kinase binding"/>
    <property type="evidence" value="ECO:0007669"/>
    <property type="project" value="InterPro"/>
</dbReference>
<feature type="region of interest" description="Disordered" evidence="1">
    <location>
        <begin position="325"/>
        <end position="357"/>
    </location>
</feature>
<protein>
    <recommendedName>
        <fullName evidence="4">Cyclin-like domain-containing protein</fullName>
    </recommendedName>
</protein>
<evidence type="ECO:0008006" key="4">
    <source>
        <dbReference type="Google" id="ProtNLM"/>
    </source>
</evidence>
<feature type="region of interest" description="Disordered" evidence="1">
    <location>
        <begin position="279"/>
        <end position="313"/>
    </location>
</feature>